<evidence type="ECO:0000313" key="5">
    <source>
        <dbReference type="Proteomes" id="UP000094444"/>
    </source>
</evidence>
<dbReference type="EMBL" id="MAVT02000792">
    <property type="protein sequence ID" value="POS73471.1"/>
    <property type="molecule type" value="Genomic_DNA"/>
</dbReference>
<name>A0A2P5HT94_DIAHE</name>
<feature type="transmembrane region" description="Helical" evidence="2">
    <location>
        <begin position="167"/>
        <end position="186"/>
    </location>
</feature>
<dbReference type="STRING" id="158607.A0A2P5HT94"/>
<keyword evidence="2" id="KW-1133">Transmembrane helix</keyword>
<keyword evidence="2" id="KW-0472">Membrane</keyword>
<accession>A0A2P5HT94</accession>
<feature type="domain" description="ABC transporter TMD0" evidence="3">
    <location>
        <begin position="28"/>
        <end position="167"/>
    </location>
</feature>
<dbReference type="InParanoid" id="A0A2P5HT94"/>
<keyword evidence="5" id="KW-1185">Reference proteome</keyword>
<sequence length="228" mass="24458">MNNSSSAPACWPTADANFGPVVKDCRGDLDFTIAFEQYLFTMLPASLLILAGPLRLRYLSRAPSVVVAGDGFFKLTKLAAVAIFSTLQLALLALWAAQPAMLLGRVRTVSIVASRVSFVASLVFCVLSYAEHARSPRPSSILNAYLLISLLMDGAILRTFWMSDLATSVRAVFTASFALKACLLVLEAKEKGGLIVRGGSDGDQHRSPEVTSGLYSLTGWFSTPFEAG</sequence>
<dbReference type="OrthoDB" id="6500128at2759"/>
<comment type="subcellular location">
    <subcellularLocation>
        <location evidence="1">Membrane</location>
        <topology evidence="1">Multi-pass membrane protein</topology>
    </subcellularLocation>
</comment>
<evidence type="ECO:0000313" key="4">
    <source>
        <dbReference type="EMBL" id="POS73471.1"/>
    </source>
</evidence>
<evidence type="ECO:0000259" key="3">
    <source>
        <dbReference type="Pfam" id="PF24357"/>
    </source>
</evidence>
<dbReference type="AlphaFoldDB" id="A0A2P5HT94"/>
<feature type="transmembrane region" description="Helical" evidence="2">
    <location>
        <begin position="38"/>
        <end position="58"/>
    </location>
</feature>
<protein>
    <submittedName>
        <fullName evidence="4">ABC transporter</fullName>
    </submittedName>
</protein>
<comment type="caution">
    <text evidence="4">The sequence shown here is derived from an EMBL/GenBank/DDBJ whole genome shotgun (WGS) entry which is preliminary data.</text>
</comment>
<gene>
    <name evidence="4" type="ORF">DHEL01_v208137</name>
</gene>
<dbReference type="Pfam" id="PF24357">
    <property type="entry name" value="TMD0_ABC"/>
    <property type="match status" value="1"/>
</dbReference>
<evidence type="ECO:0000256" key="2">
    <source>
        <dbReference type="SAM" id="Phobius"/>
    </source>
</evidence>
<feature type="transmembrane region" description="Helical" evidence="2">
    <location>
        <begin position="109"/>
        <end position="130"/>
    </location>
</feature>
<dbReference type="InterPro" id="IPR056227">
    <property type="entry name" value="TMD0_ABC"/>
</dbReference>
<organism evidence="4 5">
    <name type="scientific">Diaporthe helianthi</name>
    <dbReference type="NCBI Taxonomy" id="158607"/>
    <lineage>
        <taxon>Eukaryota</taxon>
        <taxon>Fungi</taxon>
        <taxon>Dikarya</taxon>
        <taxon>Ascomycota</taxon>
        <taxon>Pezizomycotina</taxon>
        <taxon>Sordariomycetes</taxon>
        <taxon>Sordariomycetidae</taxon>
        <taxon>Diaporthales</taxon>
        <taxon>Diaporthaceae</taxon>
        <taxon>Diaporthe</taxon>
    </lineage>
</organism>
<feature type="transmembrane region" description="Helical" evidence="2">
    <location>
        <begin position="78"/>
        <end position="97"/>
    </location>
</feature>
<evidence type="ECO:0000256" key="1">
    <source>
        <dbReference type="ARBA" id="ARBA00004141"/>
    </source>
</evidence>
<proteinExistence type="predicted"/>
<keyword evidence="2" id="KW-0812">Transmembrane</keyword>
<dbReference type="Proteomes" id="UP000094444">
    <property type="component" value="Unassembled WGS sequence"/>
</dbReference>
<feature type="transmembrane region" description="Helical" evidence="2">
    <location>
        <begin position="142"/>
        <end position="161"/>
    </location>
</feature>
<dbReference type="GO" id="GO:0016020">
    <property type="term" value="C:membrane"/>
    <property type="evidence" value="ECO:0007669"/>
    <property type="project" value="UniProtKB-SubCell"/>
</dbReference>
<reference evidence="4" key="1">
    <citation type="submission" date="2017-09" db="EMBL/GenBank/DDBJ databases">
        <title>Polyketide synthases of a Diaporthe helianthi virulent isolate.</title>
        <authorList>
            <person name="Baroncelli R."/>
        </authorList>
    </citation>
    <scope>NUCLEOTIDE SEQUENCE [LARGE SCALE GENOMIC DNA]</scope>
    <source>
        <strain evidence="4">7/96</strain>
    </source>
</reference>